<keyword evidence="2" id="KW-1185">Reference proteome</keyword>
<proteinExistence type="predicted"/>
<gene>
    <name evidence="1" type="ORF">NCGR_LOCUS21725</name>
</gene>
<reference evidence="1" key="1">
    <citation type="submission" date="2020-10" db="EMBL/GenBank/DDBJ databases">
        <authorList>
            <person name="Han B."/>
            <person name="Lu T."/>
            <person name="Zhao Q."/>
            <person name="Huang X."/>
            <person name="Zhao Y."/>
        </authorList>
    </citation>
    <scope>NUCLEOTIDE SEQUENCE</scope>
</reference>
<dbReference type="EMBL" id="CAJGYO010000005">
    <property type="protein sequence ID" value="CAD6231840.1"/>
    <property type="molecule type" value="Genomic_DNA"/>
</dbReference>
<protein>
    <submittedName>
        <fullName evidence="1">Uncharacterized protein</fullName>
    </submittedName>
</protein>
<evidence type="ECO:0000313" key="1">
    <source>
        <dbReference type="EMBL" id="CAD6231840.1"/>
    </source>
</evidence>
<accession>A0A811P1H8</accession>
<evidence type="ECO:0000313" key="2">
    <source>
        <dbReference type="Proteomes" id="UP000604825"/>
    </source>
</evidence>
<organism evidence="1 2">
    <name type="scientific">Miscanthus lutarioriparius</name>
    <dbReference type="NCBI Taxonomy" id="422564"/>
    <lineage>
        <taxon>Eukaryota</taxon>
        <taxon>Viridiplantae</taxon>
        <taxon>Streptophyta</taxon>
        <taxon>Embryophyta</taxon>
        <taxon>Tracheophyta</taxon>
        <taxon>Spermatophyta</taxon>
        <taxon>Magnoliopsida</taxon>
        <taxon>Liliopsida</taxon>
        <taxon>Poales</taxon>
        <taxon>Poaceae</taxon>
        <taxon>PACMAD clade</taxon>
        <taxon>Panicoideae</taxon>
        <taxon>Andropogonodae</taxon>
        <taxon>Andropogoneae</taxon>
        <taxon>Saccharinae</taxon>
        <taxon>Miscanthus</taxon>
    </lineage>
</organism>
<sequence length="81" mass="9393">MAGYRGNNVRNEIESRELQFTERRKRHCIGRSKMQPTESTGLPNLEHTKLEAELQVGKRANAFIICWNLSFVVSDAQRNFI</sequence>
<dbReference type="AlphaFoldDB" id="A0A811P1H8"/>
<name>A0A811P1H8_9POAL</name>
<dbReference type="Proteomes" id="UP000604825">
    <property type="component" value="Unassembled WGS sequence"/>
</dbReference>
<comment type="caution">
    <text evidence="1">The sequence shown here is derived from an EMBL/GenBank/DDBJ whole genome shotgun (WGS) entry which is preliminary data.</text>
</comment>